<name>A0A380TAQ7_9ZZZZ</name>
<dbReference type="AlphaFoldDB" id="A0A380TAQ7"/>
<organism evidence="1">
    <name type="scientific">metagenome</name>
    <dbReference type="NCBI Taxonomy" id="256318"/>
    <lineage>
        <taxon>unclassified sequences</taxon>
        <taxon>metagenomes</taxon>
    </lineage>
</organism>
<gene>
    <name evidence="1" type="ORF">DF3PB_1750002</name>
</gene>
<sequence>MKIGGCRKVPPSNGGYDRAEAGKQGWAFVRLAPLRCALPDSLPLSGPEGGRYADHQHYPCVNCRRRYARERREPLSGLLAGRDQIAVVELRLQPGRRRYQRLFRHLRQGLDHRRD</sequence>
<proteinExistence type="predicted"/>
<dbReference type="EMBL" id="UIDG01000085">
    <property type="protein sequence ID" value="SUS05148.1"/>
    <property type="molecule type" value="Genomic_DNA"/>
</dbReference>
<accession>A0A380TAQ7</accession>
<evidence type="ECO:0000313" key="1">
    <source>
        <dbReference type="EMBL" id="SUS05148.1"/>
    </source>
</evidence>
<reference evidence="1" key="1">
    <citation type="submission" date="2018-07" db="EMBL/GenBank/DDBJ databases">
        <authorList>
            <person name="Quirk P.G."/>
            <person name="Krulwich T.A."/>
        </authorList>
    </citation>
    <scope>NUCLEOTIDE SEQUENCE</scope>
</reference>
<protein>
    <submittedName>
        <fullName evidence="1">Uncharacterized protein</fullName>
    </submittedName>
</protein>